<evidence type="ECO:0000313" key="2">
    <source>
        <dbReference type="EMBL" id="SPF52683.1"/>
    </source>
</evidence>
<organism evidence="2 3">
    <name type="scientific">Candidatus Desulfosporosinus infrequens</name>
    <dbReference type="NCBI Taxonomy" id="2043169"/>
    <lineage>
        <taxon>Bacteria</taxon>
        <taxon>Bacillati</taxon>
        <taxon>Bacillota</taxon>
        <taxon>Clostridia</taxon>
        <taxon>Eubacteriales</taxon>
        <taxon>Desulfitobacteriaceae</taxon>
        <taxon>Desulfosporosinus</taxon>
    </lineage>
</organism>
<dbReference type="GO" id="GO:0016758">
    <property type="term" value="F:hexosyltransferase activity"/>
    <property type="evidence" value="ECO:0007669"/>
    <property type="project" value="InterPro"/>
</dbReference>
<name>A0A2U3LL96_9FIRM</name>
<dbReference type="InterPro" id="IPR007235">
    <property type="entry name" value="Glyco_trans_28_C"/>
</dbReference>
<dbReference type="Pfam" id="PF04101">
    <property type="entry name" value="Glyco_tran_28_C"/>
    <property type="match status" value="1"/>
</dbReference>
<dbReference type="Proteomes" id="UP000238916">
    <property type="component" value="Unassembled WGS sequence"/>
</dbReference>
<dbReference type="AlphaFoldDB" id="A0A2U3LL96"/>
<keyword evidence="2" id="KW-0808">Transferase</keyword>
<protein>
    <submittedName>
        <fullName evidence="2">UDP-N-acetylglucosamine:LPS N-acetylglucosamine transferase</fullName>
    </submittedName>
</protein>
<accession>A0A2U3LL96</accession>
<dbReference type="PANTHER" id="PTHR43025">
    <property type="entry name" value="MONOGALACTOSYLDIACYLGLYCEROL SYNTHASE"/>
    <property type="match status" value="1"/>
</dbReference>
<sequence>MCGACGVLDKAKWICKQIANVQAPVQAVIVCGNDQKLFRSLDDVVQEARNPLVRFNFVNNVDELMTAADIIITKAGGLIVSEALTKHVSMIIFKPLPGQEENNAKFVEEIGAGRIAFTDEQFVAIMNELITDPGEIEKMSAASVQAFPGHSASKAVQVILELATDLSFKTRSNDQIAYTPPSQSRASAWFSTLFRISRPFLPMLKRSLPFFFR</sequence>
<dbReference type="PANTHER" id="PTHR43025:SF3">
    <property type="entry name" value="MONOGALACTOSYLDIACYLGLYCEROL SYNTHASE 1, CHLOROPLASTIC"/>
    <property type="match status" value="1"/>
</dbReference>
<dbReference type="EMBL" id="OMOF01000560">
    <property type="protein sequence ID" value="SPF52683.1"/>
    <property type="molecule type" value="Genomic_DNA"/>
</dbReference>
<evidence type="ECO:0000259" key="1">
    <source>
        <dbReference type="Pfam" id="PF04101"/>
    </source>
</evidence>
<feature type="domain" description="Glycosyl transferase family 28 C-terminal" evidence="1">
    <location>
        <begin position="8"/>
        <end position="121"/>
    </location>
</feature>
<gene>
    <name evidence="2" type="ORF">SBF1_6020001</name>
</gene>
<evidence type="ECO:0000313" key="3">
    <source>
        <dbReference type="Proteomes" id="UP000238916"/>
    </source>
</evidence>
<dbReference type="Gene3D" id="3.40.50.2000">
    <property type="entry name" value="Glycogen Phosphorylase B"/>
    <property type="match status" value="1"/>
</dbReference>
<dbReference type="SUPFAM" id="SSF53756">
    <property type="entry name" value="UDP-Glycosyltransferase/glycogen phosphorylase"/>
    <property type="match status" value="1"/>
</dbReference>
<proteinExistence type="predicted"/>
<dbReference type="InterPro" id="IPR050519">
    <property type="entry name" value="Glycosyltransf_28_UgtP"/>
</dbReference>
<reference evidence="3" key="1">
    <citation type="submission" date="2018-02" db="EMBL/GenBank/DDBJ databases">
        <authorList>
            <person name="Hausmann B."/>
        </authorList>
    </citation>
    <scope>NUCLEOTIDE SEQUENCE [LARGE SCALE GENOMIC DNA]</scope>
    <source>
        <strain evidence="3">Peat soil MAG SbF1</strain>
    </source>
</reference>